<evidence type="ECO:0000313" key="4">
    <source>
        <dbReference type="Proteomes" id="UP000542674"/>
    </source>
</evidence>
<dbReference type="Pfam" id="PF13411">
    <property type="entry name" value="MerR_1"/>
    <property type="match status" value="1"/>
</dbReference>
<organism evidence="3 4">
    <name type="scientific">Saccharothrix violaceirubra</name>
    <dbReference type="NCBI Taxonomy" id="413306"/>
    <lineage>
        <taxon>Bacteria</taxon>
        <taxon>Bacillati</taxon>
        <taxon>Actinomycetota</taxon>
        <taxon>Actinomycetes</taxon>
        <taxon>Pseudonocardiales</taxon>
        <taxon>Pseudonocardiaceae</taxon>
        <taxon>Saccharothrix</taxon>
    </lineage>
</organism>
<dbReference type="SUPFAM" id="SSF46955">
    <property type="entry name" value="Putative DNA-binding domain"/>
    <property type="match status" value="1"/>
</dbReference>
<dbReference type="Proteomes" id="UP000542674">
    <property type="component" value="Unassembled WGS sequence"/>
</dbReference>
<dbReference type="CDD" id="cd00592">
    <property type="entry name" value="HTH_MerR-like"/>
    <property type="match status" value="1"/>
</dbReference>
<dbReference type="GO" id="GO:0003700">
    <property type="term" value="F:DNA-binding transcription factor activity"/>
    <property type="evidence" value="ECO:0007669"/>
    <property type="project" value="InterPro"/>
</dbReference>
<dbReference type="PANTHER" id="PTHR30204:SF93">
    <property type="entry name" value="HTH MERR-TYPE DOMAIN-CONTAINING PROTEIN"/>
    <property type="match status" value="1"/>
</dbReference>
<dbReference type="InterPro" id="IPR009061">
    <property type="entry name" value="DNA-bd_dom_put_sf"/>
</dbReference>
<keyword evidence="4" id="KW-1185">Reference proteome</keyword>
<evidence type="ECO:0000256" key="1">
    <source>
        <dbReference type="ARBA" id="ARBA00023125"/>
    </source>
</evidence>
<name>A0A7W7WZB7_9PSEU</name>
<accession>A0A7W7WZB7</accession>
<reference evidence="3 4" key="1">
    <citation type="submission" date="2020-08" db="EMBL/GenBank/DDBJ databases">
        <title>Sequencing the genomes of 1000 actinobacteria strains.</title>
        <authorList>
            <person name="Klenk H.-P."/>
        </authorList>
    </citation>
    <scope>NUCLEOTIDE SEQUENCE [LARGE SCALE GENOMIC DNA]</scope>
    <source>
        <strain evidence="3 4">DSM 45084</strain>
    </source>
</reference>
<dbReference type="AlphaFoldDB" id="A0A7W7WZB7"/>
<dbReference type="PROSITE" id="PS50937">
    <property type="entry name" value="HTH_MERR_2"/>
    <property type="match status" value="1"/>
</dbReference>
<feature type="domain" description="HTH merR-type" evidence="2">
    <location>
        <begin position="3"/>
        <end position="72"/>
    </location>
</feature>
<evidence type="ECO:0000313" key="3">
    <source>
        <dbReference type="EMBL" id="MBB4969409.1"/>
    </source>
</evidence>
<dbReference type="PRINTS" id="PR00040">
    <property type="entry name" value="HTHMERR"/>
</dbReference>
<dbReference type="RefSeq" id="WP_184675073.1">
    <property type="nucleotide sequence ID" value="NZ_BAABAI010000021.1"/>
</dbReference>
<keyword evidence="1 3" id="KW-0238">DNA-binding</keyword>
<dbReference type="Gene3D" id="1.10.1660.10">
    <property type="match status" value="1"/>
</dbReference>
<dbReference type="EMBL" id="JACHJS010000001">
    <property type="protein sequence ID" value="MBB4969409.1"/>
    <property type="molecule type" value="Genomic_DNA"/>
</dbReference>
<dbReference type="PANTHER" id="PTHR30204">
    <property type="entry name" value="REDOX-CYCLING DRUG-SENSING TRANSCRIPTIONAL ACTIVATOR SOXR"/>
    <property type="match status" value="1"/>
</dbReference>
<dbReference type="InterPro" id="IPR000551">
    <property type="entry name" value="MerR-type_HTH_dom"/>
</dbReference>
<dbReference type="SMART" id="SM00422">
    <property type="entry name" value="HTH_MERR"/>
    <property type="match status" value="1"/>
</dbReference>
<dbReference type="GO" id="GO:0003677">
    <property type="term" value="F:DNA binding"/>
    <property type="evidence" value="ECO:0007669"/>
    <property type="project" value="UniProtKB-KW"/>
</dbReference>
<sequence>MAHYSIGELARLAGLSTRTVRFYSDAGLVPLAGRTSGGFRTYDVDGLARLKLVRTLRDLGVDLPTTRRVLAREVSVAEVARAHAEAVDAQMRTLRLRRAVLRVVARHGEVEMVHELARLSEEERQAILDDFFDEVFGGFDLDPGFSQTMRSVRVELPDDPSAEQLEAWIELANLVRDPDFRESIKTMSRRHAELRAAGEDMSGGGQAQRAAFEFAMGKAREALDAGVDPASERAATVVSEIDRRWSETLGLPVGPELAARLAEFGDPRAERYWVLLARINGWPPVPDTSAERAWLASAAR</sequence>
<comment type="caution">
    <text evidence="3">The sequence shown here is derived from an EMBL/GenBank/DDBJ whole genome shotgun (WGS) entry which is preliminary data.</text>
</comment>
<evidence type="ECO:0000259" key="2">
    <source>
        <dbReference type="PROSITE" id="PS50937"/>
    </source>
</evidence>
<protein>
    <submittedName>
        <fullName evidence="3">DNA-binding transcriptional MerR regulator</fullName>
    </submittedName>
</protein>
<dbReference type="InterPro" id="IPR047057">
    <property type="entry name" value="MerR_fam"/>
</dbReference>
<gene>
    <name evidence="3" type="ORF">F4559_006768</name>
</gene>
<proteinExistence type="predicted"/>